<reference evidence="1 2" key="1">
    <citation type="submission" date="2019-03" db="EMBL/GenBank/DDBJ databases">
        <title>Genomic Encyclopedia of Type Strains, Phase IV (KMG-IV): sequencing the most valuable type-strain genomes for metagenomic binning, comparative biology and taxonomic classification.</title>
        <authorList>
            <person name="Goeker M."/>
        </authorList>
    </citation>
    <scope>NUCLEOTIDE SEQUENCE [LARGE SCALE GENOMIC DNA]</scope>
    <source>
        <strain evidence="1 2">DSM 25059</strain>
    </source>
</reference>
<dbReference type="OrthoDB" id="7450844at2"/>
<name>A0A4R6FBC9_9SPHN</name>
<accession>A0A4R6FBC9</accession>
<protein>
    <submittedName>
        <fullName evidence="1">Heavy-metal resistance protein</fullName>
    </submittedName>
</protein>
<dbReference type="Pfam" id="PF13801">
    <property type="entry name" value="Metal_resist"/>
    <property type="match status" value="1"/>
</dbReference>
<dbReference type="EMBL" id="SNWD01000017">
    <property type="protein sequence ID" value="TDN78436.1"/>
    <property type="molecule type" value="Genomic_DNA"/>
</dbReference>
<sequence length="146" mass="16099">MKVGGLQLLLAVLLALIAGCIGAFAASEWRETSHPQTLHEFVHEELDLDAAQNARLDQLEARFAVERKELDLSLRAANARLASAMEEEHDYGPKVAAAIDDVHARMGDLQKATVRHVFAMRMLLDPAQQQRFDRQVASSLTGEPGE</sequence>
<proteinExistence type="predicted"/>
<dbReference type="InterPro" id="IPR025961">
    <property type="entry name" value="Metal_resist"/>
</dbReference>
<evidence type="ECO:0000313" key="1">
    <source>
        <dbReference type="EMBL" id="TDN78436.1"/>
    </source>
</evidence>
<dbReference type="PROSITE" id="PS51257">
    <property type="entry name" value="PROKAR_LIPOPROTEIN"/>
    <property type="match status" value="1"/>
</dbReference>
<gene>
    <name evidence="1" type="ORF">EV664_11757</name>
</gene>
<comment type="caution">
    <text evidence="1">The sequence shown here is derived from an EMBL/GenBank/DDBJ whole genome shotgun (WGS) entry which is preliminary data.</text>
</comment>
<evidence type="ECO:0000313" key="2">
    <source>
        <dbReference type="Proteomes" id="UP000295493"/>
    </source>
</evidence>
<dbReference type="Gene3D" id="1.20.120.1490">
    <property type="match status" value="1"/>
</dbReference>
<organism evidence="1 2">
    <name type="scientific">Stakelama pacifica</name>
    <dbReference type="NCBI Taxonomy" id="517720"/>
    <lineage>
        <taxon>Bacteria</taxon>
        <taxon>Pseudomonadati</taxon>
        <taxon>Pseudomonadota</taxon>
        <taxon>Alphaproteobacteria</taxon>
        <taxon>Sphingomonadales</taxon>
        <taxon>Sphingomonadaceae</taxon>
        <taxon>Stakelama</taxon>
    </lineage>
</organism>
<keyword evidence="2" id="KW-1185">Reference proteome</keyword>
<dbReference type="AlphaFoldDB" id="A0A4R6FBC9"/>
<dbReference type="RefSeq" id="WP_133496984.1">
    <property type="nucleotide sequence ID" value="NZ_BMLU01000016.1"/>
</dbReference>
<dbReference type="Proteomes" id="UP000295493">
    <property type="component" value="Unassembled WGS sequence"/>
</dbReference>